<dbReference type="Pfam" id="PF13191">
    <property type="entry name" value="AAA_16"/>
    <property type="match status" value="1"/>
</dbReference>
<dbReference type="InterPro" id="IPR011990">
    <property type="entry name" value="TPR-like_helical_dom_sf"/>
</dbReference>
<dbReference type="PROSITE" id="PS50011">
    <property type="entry name" value="PROTEIN_KINASE_DOM"/>
    <property type="match status" value="1"/>
</dbReference>
<keyword evidence="7" id="KW-1185">Reference proteome</keyword>
<keyword evidence="2 4" id="KW-0547">Nucleotide-binding</keyword>
<dbReference type="Pfam" id="PF00069">
    <property type="entry name" value="Pkinase"/>
    <property type="match status" value="1"/>
</dbReference>
<dbReference type="SUPFAM" id="SSF52540">
    <property type="entry name" value="P-loop containing nucleoside triphosphate hydrolases"/>
    <property type="match status" value="1"/>
</dbReference>
<dbReference type="GO" id="GO:0016020">
    <property type="term" value="C:membrane"/>
    <property type="evidence" value="ECO:0007669"/>
    <property type="project" value="UniProtKB-SubCell"/>
</dbReference>
<dbReference type="GO" id="GO:0035556">
    <property type="term" value="P:intracellular signal transduction"/>
    <property type="evidence" value="ECO:0007669"/>
    <property type="project" value="InterPro"/>
</dbReference>
<dbReference type="Gene3D" id="3.30.70.1230">
    <property type="entry name" value="Nucleotide cyclase"/>
    <property type="match status" value="1"/>
</dbReference>
<dbReference type="Gene3D" id="1.10.510.10">
    <property type="entry name" value="Transferase(Phosphotransferase) domain 1"/>
    <property type="match status" value="1"/>
</dbReference>
<dbReference type="CDD" id="cd07302">
    <property type="entry name" value="CHD"/>
    <property type="match status" value="1"/>
</dbReference>
<evidence type="ECO:0000313" key="6">
    <source>
        <dbReference type="EMBL" id="KFE69675.1"/>
    </source>
</evidence>
<dbReference type="PROSITE" id="PS00107">
    <property type="entry name" value="PROTEIN_KINASE_ATP"/>
    <property type="match status" value="1"/>
</dbReference>
<name>A0A085WPR2_9BACT</name>
<evidence type="ECO:0000256" key="4">
    <source>
        <dbReference type="PROSITE-ProRule" id="PRU10141"/>
    </source>
</evidence>
<dbReference type="InterPro" id="IPR017441">
    <property type="entry name" value="Protein_kinase_ATP_BS"/>
</dbReference>
<sequence length="1350" mass="149696">MDPLLRTPKPGERLGGRDGARFEIREELGGGAMGHVFRAWDKELQRVVALKFLRPRTVMAEPRLRAALREEARAIAQLDHENIVRIFDVSEWQGQPWEPWVPFLVMECLDGESLSSLLRRERPELRQALELMSTLVAGLAHAHEHHVAHRDLKPSNVFITRRGQLKLIDFGLAHFTTSKASGTPQLPTAGTPPYMAPEQWRGEAQDERTDVWAAGVVLYELLTGQLPYPGTNLAELRALVTSQEPVPSARELRPELPPAVEPLLTKALAKNPAERFPSAVELREALSRLQETLGPWREKPQALGPQRRQVTLVCCQLAGLDRVSPELDAESSGEWEATFQRRCSEILRQHGGTLASCIGDQVLACFGYPLAREEGSEHAVRAGLHVAQELDPELAPLSHGALAVRVGIHTDLVTLDELPTQTQGWTPSIQGEAPRFAVWLARQAPLGTVLLSEATWTLVSGAFETEACGHASYTGVFGAREVALHRVLRERRTPLRFDRPRVGGLLPFIGRNAELQQLLACWQETRGGQRTAVLLRGEAGIGKSRLIRELGQRAASEPHAVLRAQCWAQFRTSAFYPVVEALQHFFHLAPEDAPAQRLHLLEAQLAGLELSSAQARLIAVFLSLPVPEESPHLRLQPQLLKERTFEALAALLGHMAAKHPILAIFEDLHWADPSTLELLTFLLAHSQGHRLCLMFSARPDFPLPASWAPRLKQLTLERLPAELAATLVREAAHGRALAPEVVDRLVATTDGIPLFAEEMTRIVLERRSPSGTGVSSSVPITLNELLQARLDALPHRQKALAQLCAIMGRSFDHALLSATADRTEAALKQDLRGLLERGLLQQQGDDPPRYQFRHALLQEAASQSLPRGTRRQYHQRIVQALAEQFPDVAETQPERLAHHYTEAGDVESALRWWAVAGERAAMRSANPEAVSHFTQALTLLNRLPDSPERTRTELKLRLALGIPLLQVQGYGSTEVEQTYERAYTLFHEVGDTLPQVELSYWSLFHYHYARAKLDQLQELGALLVEQGQRHHLRELLVQGHRAITLSAFTRGDNLLALEHVERALEASDFTLEQHRTLAVKHWISPRAAALAFDAVLQALLARPTQSLRSTQEAVKLAREVAHPHTSAFVLTYAGVSAQLLREPQQVLQWAEAGLALSREHRLQVWLVWSVLLRAWAIAEQGRVSEGLQTLCQAIEQVKGTGVRTTFPFFFGLRAALHLKLGQSEAGLAAVKNGLEWAEATGEHSSDAELYRVRGELLRQLEQEREAGESFMVAITVARQQHALLFELRATVSLARQLWDLGRPQEGAQRLAPLHARCAPGGTCVDLAEANGLLSRLAGATLGTAHVPPAL</sequence>
<dbReference type="SUPFAM" id="SSF55073">
    <property type="entry name" value="Nucleotide cyclase"/>
    <property type="match status" value="1"/>
</dbReference>
<evidence type="ECO:0000313" key="7">
    <source>
        <dbReference type="Proteomes" id="UP000028725"/>
    </source>
</evidence>
<dbReference type="GO" id="GO:0005737">
    <property type="term" value="C:cytoplasm"/>
    <property type="evidence" value="ECO:0007669"/>
    <property type="project" value="TreeGrafter"/>
</dbReference>
<dbReference type="GO" id="GO:0004016">
    <property type="term" value="F:adenylate cyclase activity"/>
    <property type="evidence" value="ECO:0007669"/>
    <property type="project" value="UniProtKB-ARBA"/>
</dbReference>
<evidence type="ECO:0000259" key="5">
    <source>
        <dbReference type="PROSITE" id="PS50011"/>
    </source>
</evidence>
<dbReference type="InterPro" id="IPR000719">
    <property type="entry name" value="Prot_kinase_dom"/>
</dbReference>
<feature type="domain" description="Protein kinase" evidence="5">
    <location>
        <begin position="22"/>
        <end position="293"/>
    </location>
</feature>
<reference evidence="6 7" key="1">
    <citation type="submission" date="2014-04" db="EMBL/GenBank/DDBJ databases">
        <title>Genome assembly of Hyalangium minutum DSM 14724.</title>
        <authorList>
            <person name="Sharma G."/>
            <person name="Subramanian S."/>
        </authorList>
    </citation>
    <scope>NUCLEOTIDE SEQUENCE [LARGE SCALE GENOMIC DNA]</scope>
    <source>
        <strain evidence="6 7">DSM 14724</strain>
    </source>
</reference>
<gene>
    <name evidence="6" type="ORF">DB31_6650</name>
</gene>
<keyword evidence="6" id="KW-0723">Serine/threonine-protein kinase</keyword>
<dbReference type="InterPro" id="IPR041664">
    <property type="entry name" value="AAA_16"/>
</dbReference>
<protein>
    <submittedName>
        <fullName evidence="6">Serine/threonine protein kinase</fullName>
    </submittedName>
</protein>
<evidence type="ECO:0000256" key="2">
    <source>
        <dbReference type="ARBA" id="ARBA00022741"/>
    </source>
</evidence>
<dbReference type="SUPFAM" id="SSF48452">
    <property type="entry name" value="TPR-like"/>
    <property type="match status" value="1"/>
</dbReference>
<dbReference type="SUPFAM" id="SSF56112">
    <property type="entry name" value="Protein kinase-like (PK-like)"/>
    <property type="match status" value="1"/>
</dbReference>
<proteinExistence type="predicted"/>
<dbReference type="PROSITE" id="PS00108">
    <property type="entry name" value="PROTEIN_KINASE_ST"/>
    <property type="match status" value="1"/>
</dbReference>
<dbReference type="InterPro" id="IPR008271">
    <property type="entry name" value="Ser/Thr_kinase_AS"/>
</dbReference>
<dbReference type="InterPro" id="IPR011009">
    <property type="entry name" value="Kinase-like_dom_sf"/>
</dbReference>
<dbReference type="EMBL" id="JMCB01000004">
    <property type="protein sequence ID" value="KFE69675.1"/>
    <property type="molecule type" value="Genomic_DNA"/>
</dbReference>
<evidence type="ECO:0000256" key="1">
    <source>
        <dbReference type="ARBA" id="ARBA00004167"/>
    </source>
</evidence>
<dbReference type="SMART" id="SM00220">
    <property type="entry name" value="S_TKc"/>
    <property type="match status" value="1"/>
</dbReference>
<dbReference type="Proteomes" id="UP000028725">
    <property type="component" value="Unassembled WGS sequence"/>
</dbReference>
<dbReference type="InterPro" id="IPR029787">
    <property type="entry name" value="Nucleotide_cyclase"/>
</dbReference>
<comment type="caution">
    <text evidence="6">The sequence shown here is derived from an EMBL/GenBank/DDBJ whole genome shotgun (WGS) entry which is preliminary data.</text>
</comment>
<accession>A0A085WPR2</accession>
<dbReference type="Gene3D" id="1.25.40.10">
    <property type="entry name" value="Tetratricopeptide repeat domain"/>
    <property type="match status" value="1"/>
</dbReference>
<dbReference type="Gene3D" id="3.30.200.20">
    <property type="entry name" value="Phosphorylase Kinase, domain 1"/>
    <property type="match status" value="1"/>
</dbReference>
<evidence type="ECO:0000256" key="3">
    <source>
        <dbReference type="ARBA" id="ARBA00022840"/>
    </source>
</evidence>
<keyword evidence="6" id="KW-0418">Kinase</keyword>
<dbReference type="GO" id="GO:0005524">
    <property type="term" value="F:ATP binding"/>
    <property type="evidence" value="ECO:0007669"/>
    <property type="project" value="UniProtKB-UniRule"/>
</dbReference>
<dbReference type="CDD" id="cd14014">
    <property type="entry name" value="STKc_PknB_like"/>
    <property type="match status" value="1"/>
</dbReference>
<dbReference type="GO" id="GO:0004674">
    <property type="term" value="F:protein serine/threonine kinase activity"/>
    <property type="evidence" value="ECO:0007669"/>
    <property type="project" value="UniProtKB-KW"/>
</dbReference>
<keyword evidence="6" id="KW-0808">Transferase</keyword>
<dbReference type="InterPro" id="IPR001054">
    <property type="entry name" value="A/G_cyclase"/>
</dbReference>
<dbReference type="InterPro" id="IPR027417">
    <property type="entry name" value="P-loop_NTPase"/>
</dbReference>
<dbReference type="Gene3D" id="3.40.50.300">
    <property type="entry name" value="P-loop containing nucleotide triphosphate hydrolases"/>
    <property type="match status" value="1"/>
</dbReference>
<feature type="binding site" evidence="4">
    <location>
        <position position="51"/>
    </location>
    <ligand>
        <name>ATP</name>
        <dbReference type="ChEBI" id="CHEBI:30616"/>
    </ligand>
</feature>
<dbReference type="GO" id="GO:0009190">
    <property type="term" value="P:cyclic nucleotide biosynthetic process"/>
    <property type="evidence" value="ECO:0007669"/>
    <property type="project" value="InterPro"/>
</dbReference>
<dbReference type="PANTHER" id="PTHR16305">
    <property type="entry name" value="TESTICULAR SOLUBLE ADENYLYL CYCLASE"/>
    <property type="match status" value="1"/>
</dbReference>
<keyword evidence="3 4" id="KW-0067">ATP-binding</keyword>
<comment type="subcellular location">
    <subcellularLocation>
        <location evidence="1">Membrane</location>
        <topology evidence="1">Single-pass membrane protein</topology>
    </subcellularLocation>
</comment>
<dbReference type="PANTHER" id="PTHR16305:SF28">
    <property type="entry name" value="GUANYLATE CYCLASE DOMAIN-CONTAINING PROTEIN"/>
    <property type="match status" value="1"/>
</dbReference>
<dbReference type="STRING" id="394096.DB31_6650"/>
<organism evidence="6 7">
    <name type="scientific">Hyalangium minutum</name>
    <dbReference type="NCBI Taxonomy" id="394096"/>
    <lineage>
        <taxon>Bacteria</taxon>
        <taxon>Pseudomonadati</taxon>
        <taxon>Myxococcota</taxon>
        <taxon>Myxococcia</taxon>
        <taxon>Myxococcales</taxon>
        <taxon>Cystobacterineae</taxon>
        <taxon>Archangiaceae</taxon>
        <taxon>Hyalangium</taxon>
    </lineage>
</organism>